<sequence>MFDFVRARKRMVDVDITGRGISSHHVLQAMQKVPREQFVDAWLKESAYEDRPLPIAEGQTISQPYIVAVMLEAADIKPESRVLEIGAGSGYAAAVMSRIAEQVYTIERHAVLGESARKRFEKLDYDNIQLRIDDGTKGWPEAGPFDAIIVAASGQSAPQALKEQLKIGGRLIIPLGDEFQSQELVRMIRINKVRFDEESLGAVRFVPLLGKRG</sequence>
<dbReference type="PANTHER" id="PTHR11579">
    <property type="entry name" value="PROTEIN-L-ISOASPARTATE O-METHYLTRANSFERASE"/>
    <property type="match status" value="1"/>
</dbReference>
<comment type="catalytic activity">
    <reaction evidence="7">
        <text>[protein]-L-isoaspartate + S-adenosyl-L-methionine = [protein]-L-isoaspartate alpha-methyl ester + S-adenosyl-L-homocysteine</text>
        <dbReference type="Rhea" id="RHEA:12705"/>
        <dbReference type="Rhea" id="RHEA-COMP:12143"/>
        <dbReference type="Rhea" id="RHEA-COMP:12144"/>
        <dbReference type="ChEBI" id="CHEBI:57856"/>
        <dbReference type="ChEBI" id="CHEBI:59789"/>
        <dbReference type="ChEBI" id="CHEBI:90596"/>
        <dbReference type="ChEBI" id="CHEBI:90598"/>
        <dbReference type="EC" id="2.1.1.77"/>
    </reaction>
</comment>
<proteinExistence type="inferred from homology"/>
<dbReference type="NCBIfam" id="TIGR00080">
    <property type="entry name" value="pimt"/>
    <property type="match status" value="1"/>
</dbReference>
<dbReference type="CDD" id="cd02440">
    <property type="entry name" value="AdoMet_MTases"/>
    <property type="match status" value="1"/>
</dbReference>
<gene>
    <name evidence="7" type="primary">pcm</name>
    <name evidence="8" type="ORF">QFZ34_000777</name>
</gene>
<dbReference type="PROSITE" id="PS01279">
    <property type="entry name" value="PCMT"/>
    <property type="match status" value="1"/>
</dbReference>
<keyword evidence="6 7" id="KW-0949">S-adenosyl-L-methionine</keyword>
<dbReference type="Proteomes" id="UP001237780">
    <property type="component" value="Unassembled WGS sequence"/>
</dbReference>
<evidence type="ECO:0000256" key="6">
    <source>
        <dbReference type="ARBA" id="ARBA00022691"/>
    </source>
</evidence>
<comment type="function">
    <text evidence="7">Catalyzes the methyl esterification of L-isoaspartyl residues in peptides and proteins that result from spontaneous decomposition of normal L-aspartyl and L-asparaginyl residues. It plays a role in the repair and/or degradation of damaged proteins.</text>
</comment>
<evidence type="ECO:0000256" key="2">
    <source>
        <dbReference type="ARBA" id="ARBA00005369"/>
    </source>
</evidence>
<dbReference type="HAMAP" id="MF_00090">
    <property type="entry name" value="PIMT"/>
    <property type="match status" value="1"/>
</dbReference>
<evidence type="ECO:0000313" key="9">
    <source>
        <dbReference type="Proteomes" id="UP001237780"/>
    </source>
</evidence>
<name>A0ABU0S4B7_9HYPH</name>
<dbReference type="Pfam" id="PF01135">
    <property type="entry name" value="PCMT"/>
    <property type="match status" value="1"/>
</dbReference>
<comment type="caution">
    <text evidence="8">The sequence shown here is derived from an EMBL/GenBank/DDBJ whole genome shotgun (WGS) entry which is preliminary data.</text>
</comment>
<evidence type="ECO:0000313" key="8">
    <source>
        <dbReference type="EMBL" id="MDQ0995600.1"/>
    </source>
</evidence>
<dbReference type="NCBIfam" id="NF001453">
    <property type="entry name" value="PRK00312.1"/>
    <property type="match status" value="1"/>
</dbReference>
<dbReference type="InterPro" id="IPR029063">
    <property type="entry name" value="SAM-dependent_MTases_sf"/>
</dbReference>
<dbReference type="InterPro" id="IPR000682">
    <property type="entry name" value="PCMT"/>
</dbReference>
<dbReference type="EMBL" id="JAUSZT010000002">
    <property type="protein sequence ID" value="MDQ0995600.1"/>
    <property type="molecule type" value="Genomic_DNA"/>
</dbReference>
<evidence type="ECO:0000256" key="5">
    <source>
        <dbReference type="ARBA" id="ARBA00022679"/>
    </source>
</evidence>
<dbReference type="Gene3D" id="3.40.50.150">
    <property type="entry name" value="Vaccinia Virus protein VP39"/>
    <property type="match status" value="1"/>
</dbReference>
<evidence type="ECO:0000256" key="7">
    <source>
        <dbReference type="HAMAP-Rule" id="MF_00090"/>
    </source>
</evidence>
<keyword evidence="5 7" id="KW-0808">Transferase</keyword>
<evidence type="ECO:0000256" key="4">
    <source>
        <dbReference type="ARBA" id="ARBA00022603"/>
    </source>
</evidence>
<keyword evidence="3 7" id="KW-0963">Cytoplasm</keyword>
<dbReference type="SUPFAM" id="SSF53335">
    <property type="entry name" value="S-adenosyl-L-methionine-dependent methyltransferases"/>
    <property type="match status" value="1"/>
</dbReference>
<dbReference type="RefSeq" id="WP_307277120.1">
    <property type="nucleotide sequence ID" value="NZ_JAUSZT010000002.1"/>
</dbReference>
<protein>
    <recommendedName>
        <fullName evidence="7">Protein-L-isoaspartate O-methyltransferase</fullName>
        <ecNumber evidence="7">2.1.1.77</ecNumber>
    </recommendedName>
    <alternativeName>
        <fullName evidence="7">L-isoaspartyl protein carboxyl methyltransferase</fullName>
    </alternativeName>
    <alternativeName>
        <fullName evidence="7">Protein L-isoaspartyl methyltransferase</fullName>
    </alternativeName>
    <alternativeName>
        <fullName evidence="7">Protein-beta-aspartate methyltransferase</fullName>
        <shortName evidence="7">PIMT</shortName>
    </alternativeName>
</protein>
<comment type="subcellular location">
    <subcellularLocation>
        <location evidence="1 7">Cytoplasm</location>
    </subcellularLocation>
</comment>
<keyword evidence="9" id="KW-1185">Reference proteome</keyword>
<reference evidence="8 9" key="1">
    <citation type="submission" date="2023-07" db="EMBL/GenBank/DDBJ databases">
        <title>Comparative genomics of wheat-associated soil bacteria to identify genetic determinants of phenazine resistance.</title>
        <authorList>
            <person name="Mouncey N."/>
        </authorList>
    </citation>
    <scope>NUCLEOTIDE SEQUENCE [LARGE SCALE GENOMIC DNA]</scope>
    <source>
        <strain evidence="8 9">W4I11</strain>
    </source>
</reference>
<comment type="similarity">
    <text evidence="2 7">Belongs to the methyltransferase superfamily. L-isoaspartyl/D-aspartyl protein methyltransferase family.</text>
</comment>
<dbReference type="EC" id="2.1.1.77" evidence="7"/>
<feature type="active site" evidence="7">
    <location>
        <position position="62"/>
    </location>
</feature>
<dbReference type="PANTHER" id="PTHR11579:SF0">
    <property type="entry name" value="PROTEIN-L-ISOASPARTATE(D-ASPARTATE) O-METHYLTRANSFERASE"/>
    <property type="match status" value="1"/>
</dbReference>
<evidence type="ECO:0000256" key="3">
    <source>
        <dbReference type="ARBA" id="ARBA00022490"/>
    </source>
</evidence>
<accession>A0ABU0S4B7</accession>
<organism evidence="8 9">
    <name type="scientific">Phyllobacterium ifriqiyense</name>
    <dbReference type="NCBI Taxonomy" id="314238"/>
    <lineage>
        <taxon>Bacteria</taxon>
        <taxon>Pseudomonadati</taxon>
        <taxon>Pseudomonadota</taxon>
        <taxon>Alphaproteobacteria</taxon>
        <taxon>Hyphomicrobiales</taxon>
        <taxon>Phyllobacteriaceae</taxon>
        <taxon>Phyllobacterium</taxon>
    </lineage>
</organism>
<keyword evidence="4 7" id="KW-0489">Methyltransferase</keyword>
<evidence type="ECO:0000256" key="1">
    <source>
        <dbReference type="ARBA" id="ARBA00004496"/>
    </source>
</evidence>